<name>A0A423TG70_PENVA</name>
<dbReference type="InterPro" id="IPR020821">
    <property type="entry name" value="ENPP1-3/EXOG-like_nuc-like"/>
</dbReference>
<dbReference type="InterPro" id="IPR002591">
    <property type="entry name" value="Phosphodiest/P_Trfase"/>
</dbReference>
<dbReference type="SUPFAM" id="SSF53649">
    <property type="entry name" value="Alkaline phosphatase-like"/>
    <property type="match status" value="1"/>
</dbReference>
<evidence type="ECO:0000313" key="5">
    <source>
        <dbReference type="EMBL" id="ROT75446.1"/>
    </source>
</evidence>
<dbReference type="CDD" id="cd16018">
    <property type="entry name" value="Enpp"/>
    <property type="match status" value="1"/>
</dbReference>
<dbReference type="GO" id="GO:0016529">
    <property type="term" value="C:sarcoplasmic reticulum"/>
    <property type="evidence" value="ECO:0007669"/>
    <property type="project" value="TreeGrafter"/>
</dbReference>
<dbReference type="InterPro" id="IPR044925">
    <property type="entry name" value="His-Me_finger_sf"/>
</dbReference>
<evidence type="ECO:0000256" key="2">
    <source>
        <dbReference type="ARBA" id="ARBA00023180"/>
    </source>
</evidence>
<protein>
    <submittedName>
        <fullName evidence="5">Putative RB13-6 antigen</fullName>
    </submittedName>
</protein>
<dbReference type="SMART" id="SM00477">
    <property type="entry name" value="NUC"/>
    <property type="match status" value="1"/>
</dbReference>
<keyword evidence="1" id="KW-0378">Hydrolase</keyword>
<evidence type="ECO:0000256" key="3">
    <source>
        <dbReference type="SAM" id="MobiDB-lite"/>
    </source>
</evidence>
<dbReference type="Proteomes" id="UP000283509">
    <property type="component" value="Unassembled WGS sequence"/>
</dbReference>
<proteinExistence type="predicted"/>
<dbReference type="Pfam" id="PF01663">
    <property type="entry name" value="Phosphodiest"/>
    <property type="match status" value="1"/>
</dbReference>
<dbReference type="Gene3D" id="3.30.1360.180">
    <property type="match status" value="1"/>
</dbReference>
<dbReference type="GO" id="GO:0003676">
    <property type="term" value="F:nucleic acid binding"/>
    <property type="evidence" value="ECO:0007669"/>
    <property type="project" value="InterPro"/>
</dbReference>
<dbReference type="InterPro" id="IPR044929">
    <property type="entry name" value="DNA/RNA_non-sp_Endonuclease_sf"/>
</dbReference>
<reference evidence="5 6" key="2">
    <citation type="submission" date="2019-01" db="EMBL/GenBank/DDBJ databases">
        <title>The decoding of complex shrimp genome reveals the adaptation for benthos swimmer, frequently molting mechanism and breeding impact on genome.</title>
        <authorList>
            <person name="Sun Y."/>
            <person name="Gao Y."/>
            <person name="Yu Y."/>
        </authorList>
    </citation>
    <scope>NUCLEOTIDE SEQUENCE [LARGE SCALE GENOMIC DNA]</scope>
    <source>
        <tissue evidence="5">Muscle</tissue>
    </source>
</reference>
<keyword evidence="6" id="KW-1185">Reference proteome</keyword>
<gene>
    <name evidence="5" type="ORF">C7M84_005988</name>
</gene>
<keyword evidence="2" id="KW-0325">Glycoprotein</keyword>
<dbReference type="OrthoDB" id="415411at2759"/>
<accession>A0A423TG70</accession>
<organism evidence="5 6">
    <name type="scientific">Penaeus vannamei</name>
    <name type="common">Whiteleg shrimp</name>
    <name type="synonym">Litopenaeus vannamei</name>
    <dbReference type="NCBI Taxonomy" id="6689"/>
    <lineage>
        <taxon>Eukaryota</taxon>
        <taxon>Metazoa</taxon>
        <taxon>Ecdysozoa</taxon>
        <taxon>Arthropoda</taxon>
        <taxon>Crustacea</taxon>
        <taxon>Multicrustacea</taxon>
        <taxon>Malacostraca</taxon>
        <taxon>Eumalacostraca</taxon>
        <taxon>Eucarida</taxon>
        <taxon>Decapoda</taxon>
        <taxon>Dendrobranchiata</taxon>
        <taxon>Penaeoidea</taxon>
        <taxon>Penaeidae</taxon>
        <taxon>Penaeus</taxon>
    </lineage>
</organism>
<evidence type="ECO:0000256" key="1">
    <source>
        <dbReference type="ARBA" id="ARBA00022801"/>
    </source>
</evidence>
<dbReference type="PANTHER" id="PTHR10151:SF114">
    <property type="entry name" value="ECTONUCLEOTIDE PYROPHOSPHATASE_PHOSPHODIESTERASE C27A7.3"/>
    <property type="match status" value="1"/>
</dbReference>
<feature type="compositionally biased region" description="Low complexity" evidence="3">
    <location>
        <begin position="411"/>
        <end position="421"/>
    </location>
</feature>
<dbReference type="Gene3D" id="3.40.720.10">
    <property type="entry name" value="Alkaline Phosphatase, subunit A"/>
    <property type="match status" value="1"/>
</dbReference>
<feature type="domain" description="ENPP1-3/EXOG-like endonuclease/phosphodiesterase" evidence="4">
    <location>
        <begin position="482"/>
        <end position="694"/>
    </location>
</feature>
<dbReference type="InterPro" id="IPR017850">
    <property type="entry name" value="Alkaline_phosphatase_core_sf"/>
</dbReference>
<dbReference type="GO" id="GO:0055120">
    <property type="term" value="C:striated muscle dense body"/>
    <property type="evidence" value="ECO:0007669"/>
    <property type="project" value="TreeGrafter"/>
</dbReference>
<sequence length="711" mass="78483">MQQSRVYIIGGTEIRACPASYEKHPLILVSLDGFRADYLEKGLTPGLQALVDGGVHAPFMKPSYPTLTFPNHYTIVTGLYPESHGIIANKFYDPDFKASFSLGSEESLKGRWWGGEPIWNTLARQDKMSATFFWPGSEADIGGQHPTYWFPYSDDTLFSERVEQVLSWVTLPEHERPAWISLYLNEPDHTGHGEGPDSNQVEALIMYADRTIQQLVAGLESLGLTSCVNLVVVADHGMAASGLDKIIKLKDYVPDIGDLAYTYSGAFGRISLKNDSEEIEMDVLEKLTCQREELRAYDYRDLPTRFHFSNNRRIENIVLDLDAGYTVSVSSDFYLKGQHGYDNYEQKMNALFIGHGPAFKKGVEIEPFQNIELYNLMCHLTGVTPAPNNGTEGSLYHALVSPPDTPSLPQEAKPPAASYPSAEEEEARLTLSGCDGDLAAVESWMSSLDLTEAQKQEAEARHLPWGVPYSGNLSASLVLLHHGSHVTAFSESLKMPLWTSLTLSGAPTNPPPESWCSDVRLTTETTPTCAGYESLAPLNVSMAPLLPPGFLQDPDLVRVPYMVSNAVPAAPQLVERWSQLVTDLVPSWLAVHGSLNLVLGPVFDADADSHVDDFSPPPEMPSDMFAVVTRCESPGVPVDRCPHGDLDALSFIVPEALRVINCLNATRFAQEFSAKVRDVETVTGLTLFPQLPFAERSRLELRIHSDVWPLT</sequence>
<dbReference type="SUPFAM" id="SSF54060">
    <property type="entry name" value="His-Me finger endonucleases"/>
    <property type="match status" value="1"/>
</dbReference>
<feature type="region of interest" description="Disordered" evidence="3">
    <location>
        <begin position="401"/>
        <end position="422"/>
    </location>
</feature>
<dbReference type="AlphaFoldDB" id="A0A423TG70"/>
<dbReference type="GO" id="GO:0031674">
    <property type="term" value="C:I band"/>
    <property type="evidence" value="ECO:0007669"/>
    <property type="project" value="TreeGrafter"/>
</dbReference>
<dbReference type="STRING" id="6689.A0A423TG70"/>
<dbReference type="EMBL" id="QCYY01001773">
    <property type="protein sequence ID" value="ROT75446.1"/>
    <property type="molecule type" value="Genomic_DNA"/>
</dbReference>
<evidence type="ECO:0000313" key="6">
    <source>
        <dbReference type="Proteomes" id="UP000283509"/>
    </source>
</evidence>
<dbReference type="Gene3D" id="3.40.570.10">
    <property type="entry name" value="Extracellular Endonuclease, subunit A"/>
    <property type="match status" value="1"/>
</dbReference>
<dbReference type="GO" id="GO:0016787">
    <property type="term" value="F:hydrolase activity"/>
    <property type="evidence" value="ECO:0007669"/>
    <property type="project" value="UniProtKB-KW"/>
</dbReference>
<comment type="caution">
    <text evidence="5">The sequence shown here is derived from an EMBL/GenBank/DDBJ whole genome shotgun (WGS) entry which is preliminary data.</text>
</comment>
<dbReference type="PANTHER" id="PTHR10151">
    <property type="entry name" value="ECTONUCLEOTIDE PYROPHOSPHATASE/PHOSPHODIESTERASE"/>
    <property type="match status" value="1"/>
</dbReference>
<reference evidence="5 6" key="1">
    <citation type="submission" date="2018-04" db="EMBL/GenBank/DDBJ databases">
        <authorList>
            <person name="Zhang X."/>
            <person name="Yuan J."/>
            <person name="Li F."/>
            <person name="Xiang J."/>
        </authorList>
    </citation>
    <scope>NUCLEOTIDE SEQUENCE [LARGE SCALE GENOMIC DNA]</scope>
    <source>
        <tissue evidence="5">Muscle</tissue>
    </source>
</reference>
<dbReference type="GO" id="GO:0046872">
    <property type="term" value="F:metal ion binding"/>
    <property type="evidence" value="ECO:0007669"/>
    <property type="project" value="InterPro"/>
</dbReference>
<evidence type="ECO:0000259" key="4">
    <source>
        <dbReference type="SMART" id="SM00477"/>
    </source>
</evidence>